<reference evidence="1" key="1">
    <citation type="thesis" date="2021" institute="BYU ScholarsArchive" country="Provo, UT, USA">
        <title>Applications of and Algorithms for Genome Assembly and Genomic Analyses with an Emphasis on Marine Teleosts.</title>
        <authorList>
            <person name="Pickett B.D."/>
        </authorList>
    </citation>
    <scope>NUCLEOTIDE SEQUENCE</scope>
    <source>
        <strain evidence="1">HI-2016</strain>
    </source>
</reference>
<name>A0A8T2N1N5_9TELE</name>
<accession>A0A8T2N1N5</accession>
<dbReference type="EMBL" id="JAFBMS010000166">
    <property type="protein sequence ID" value="KAG9334013.1"/>
    <property type="molecule type" value="Genomic_DNA"/>
</dbReference>
<organism evidence="1 2">
    <name type="scientific">Albula glossodonta</name>
    <name type="common">roundjaw bonefish</name>
    <dbReference type="NCBI Taxonomy" id="121402"/>
    <lineage>
        <taxon>Eukaryota</taxon>
        <taxon>Metazoa</taxon>
        <taxon>Chordata</taxon>
        <taxon>Craniata</taxon>
        <taxon>Vertebrata</taxon>
        <taxon>Euteleostomi</taxon>
        <taxon>Actinopterygii</taxon>
        <taxon>Neopterygii</taxon>
        <taxon>Teleostei</taxon>
        <taxon>Albuliformes</taxon>
        <taxon>Albulidae</taxon>
        <taxon>Albula</taxon>
    </lineage>
</organism>
<keyword evidence="2" id="KW-1185">Reference proteome</keyword>
<evidence type="ECO:0000313" key="2">
    <source>
        <dbReference type="Proteomes" id="UP000824540"/>
    </source>
</evidence>
<protein>
    <submittedName>
        <fullName evidence="1">Uncharacterized protein</fullName>
    </submittedName>
</protein>
<proteinExistence type="predicted"/>
<evidence type="ECO:0000313" key="1">
    <source>
        <dbReference type="EMBL" id="KAG9334013.1"/>
    </source>
</evidence>
<gene>
    <name evidence="1" type="ORF">JZ751_009245</name>
</gene>
<comment type="caution">
    <text evidence="1">The sequence shown here is derived from an EMBL/GenBank/DDBJ whole genome shotgun (WGS) entry which is preliminary data.</text>
</comment>
<dbReference type="AlphaFoldDB" id="A0A8T2N1N5"/>
<sequence>MVCFPGNQGRRDFCPFCELPLCIFFNAQFKDSDVYGWSSLYVFNLLKHTIGLTFNLKHCKWEINFFYFSNENTF</sequence>
<dbReference type="Proteomes" id="UP000824540">
    <property type="component" value="Unassembled WGS sequence"/>
</dbReference>